<evidence type="ECO:0000313" key="1">
    <source>
        <dbReference type="EMBL" id="KAI9909599.1"/>
    </source>
</evidence>
<name>A0ACC0VSZ7_9STRA</name>
<sequence length="152" mass="16358">MICINRKPFSQSRMHDLEPMGTSTSTEDADPGQEQRADHIEGPPGSPIVEGSTSEVVAPQHDIESGAFCQNNVHSTIVYSSMKKMRAERQAMASSSTFTPHRQERPRAPPTCSVCHTVGHAKTSKSCPIRGQPYIAKDAALATIASAADHTS</sequence>
<proteinExistence type="predicted"/>
<dbReference type="Proteomes" id="UP001163321">
    <property type="component" value="Chromosome 7"/>
</dbReference>
<keyword evidence="2" id="KW-1185">Reference proteome</keyword>
<comment type="caution">
    <text evidence="1">The sequence shown here is derived from an EMBL/GenBank/DDBJ whole genome shotgun (WGS) entry which is preliminary data.</text>
</comment>
<organism evidence="1 2">
    <name type="scientific">Peronosclerospora sorghi</name>
    <dbReference type="NCBI Taxonomy" id="230839"/>
    <lineage>
        <taxon>Eukaryota</taxon>
        <taxon>Sar</taxon>
        <taxon>Stramenopiles</taxon>
        <taxon>Oomycota</taxon>
        <taxon>Peronosporomycetes</taxon>
        <taxon>Peronosporales</taxon>
        <taxon>Peronosporaceae</taxon>
        <taxon>Peronosclerospora</taxon>
    </lineage>
</organism>
<accession>A0ACC0VSZ7</accession>
<evidence type="ECO:0000313" key="2">
    <source>
        <dbReference type="Proteomes" id="UP001163321"/>
    </source>
</evidence>
<reference evidence="1 2" key="1">
    <citation type="journal article" date="2022" name="bioRxiv">
        <title>The genome of the oomycete Peronosclerospora sorghi, a cosmopolitan pathogen of maize and sorghum, is inflated with dispersed pseudogenes.</title>
        <authorList>
            <person name="Fletcher K."/>
            <person name="Martin F."/>
            <person name="Isakeit T."/>
            <person name="Cavanaugh K."/>
            <person name="Magill C."/>
            <person name="Michelmore R."/>
        </authorList>
    </citation>
    <scope>NUCLEOTIDE SEQUENCE [LARGE SCALE GENOMIC DNA]</scope>
    <source>
        <strain evidence="1">P6</strain>
    </source>
</reference>
<protein>
    <submittedName>
        <fullName evidence="1">Uncharacterized protein</fullName>
    </submittedName>
</protein>
<dbReference type="EMBL" id="CM047586">
    <property type="protein sequence ID" value="KAI9909599.1"/>
    <property type="molecule type" value="Genomic_DNA"/>
</dbReference>
<gene>
    <name evidence="1" type="ORF">PsorP6_014918</name>
</gene>